<dbReference type="EMBL" id="ACBW01000075">
    <property type="protein sequence ID" value="EEF75451.1"/>
    <property type="molecule type" value="Genomic_DNA"/>
</dbReference>
<proteinExistence type="predicted"/>
<comment type="caution">
    <text evidence="2">The sequence shown here is derived from an EMBL/GenBank/DDBJ whole genome shotgun (WGS) entry which is preliminary data.</text>
</comment>
<protein>
    <recommendedName>
        <fullName evidence="1">Polysaccharide pyruvyl transferase domain-containing protein</fullName>
    </recommendedName>
</protein>
<dbReference type="InterPro" id="IPR007345">
    <property type="entry name" value="Polysacch_pyruvyl_Trfase"/>
</dbReference>
<name>S0FA71_9BACT</name>
<feature type="domain" description="Polysaccharide pyruvyl transferase" evidence="1">
    <location>
        <begin position="34"/>
        <end position="177"/>
    </location>
</feature>
<dbReference type="HOGENOM" id="CLU_1182287_0_0_10"/>
<keyword evidence="3" id="KW-1185">Reference proteome</keyword>
<dbReference type="Proteomes" id="UP000014073">
    <property type="component" value="Unassembled WGS sequence"/>
</dbReference>
<dbReference type="Pfam" id="PF04230">
    <property type="entry name" value="PS_pyruv_trans"/>
    <property type="match status" value="1"/>
</dbReference>
<dbReference type="RefSeq" id="WP_008141234.1">
    <property type="nucleotide sequence ID" value="NZ_EQ973634.1"/>
</dbReference>
<sequence length="235" mass="27621">MYQNQQEYFNLFKTTLAKLITNDYILLDLPYFTNVGDILIWQSTLDILETLPYKCLYSCSKESYIKPSLPADAIIIFMGGGNFGDLWKSHQVFRHRVLTDFPNNRILQLPQSVWFKSKEDIKQDAAIFSKHIGDITICLREQQSYDLIKSNYKSVNVLLLPDLVLSFDVNKYIKKYNIHIQEKKETVFIKRQDIEKKDNNSSLYMTNVEIADWPCMQKKTVPTRVIEIIIRIIHL</sequence>
<organism evidence="2 3">
    <name type="scientific">Phocaeicola coprophilus DSM 18228 = JCM 13818</name>
    <dbReference type="NCBI Taxonomy" id="547042"/>
    <lineage>
        <taxon>Bacteria</taxon>
        <taxon>Pseudomonadati</taxon>
        <taxon>Bacteroidota</taxon>
        <taxon>Bacteroidia</taxon>
        <taxon>Bacteroidales</taxon>
        <taxon>Bacteroidaceae</taxon>
        <taxon>Phocaeicola</taxon>
    </lineage>
</organism>
<reference evidence="2 3" key="1">
    <citation type="submission" date="2008-12" db="EMBL/GenBank/DDBJ databases">
        <authorList>
            <person name="Fulton L."/>
            <person name="Clifton S."/>
            <person name="Fulton B."/>
            <person name="Xu J."/>
            <person name="Minx P."/>
            <person name="Pepin K.H."/>
            <person name="Johnson M."/>
            <person name="Bhonagiri V."/>
            <person name="Nash W.E."/>
            <person name="Mardis E.R."/>
            <person name="Wilson R.K."/>
        </authorList>
    </citation>
    <scope>NUCLEOTIDE SEQUENCE [LARGE SCALE GENOMIC DNA]</scope>
    <source>
        <strain evidence="2 3">DSM 18228</strain>
    </source>
</reference>
<gene>
    <name evidence="2" type="ORF">BACCOPRO_00940</name>
</gene>
<dbReference type="AlphaFoldDB" id="S0FA71"/>
<dbReference type="STRING" id="547042.BACCOPRO_00940"/>
<dbReference type="eggNOG" id="COG5039">
    <property type="taxonomic scope" value="Bacteria"/>
</dbReference>
<evidence type="ECO:0000313" key="3">
    <source>
        <dbReference type="Proteomes" id="UP000014073"/>
    </source>
</evidence>
<feature type="non-terminal residue" evidence="2">
    <location>
        <position position="235"/>
    </location>
</feature>
<evidence type="ECO:0000259" key="1">
    <source>
        <dbReference type="Pfam" id="PF04230"/>
    </source>
</evidence>
<evidence type="ECO:0000313" key="2">
    <source>
        <dbReference type="EMBL" id="EEF75451.1"/>
    </source>
</evidence>
<accession>S0FA71</accession>